<reference evidence="2" key="1">
    <citation type="journal article" date="2015" name="Genome Announc.">
        <title>Draft Genome Sequence of an Anaerobic Ammonium-Oxidizing Bacterium, "Candidatus Brocadia sinica".</title>
        <authorList>
            <person name="Oshiki M."/>
            <person name="Shinyako-Hata K."/>
            <person name="Satoh H."/>
            <person name="Okabe S."/>
        </authorList>
    </citation>
    <scope>NUCLEOTIDE SEQUENCE [LARGE SCALE GENOMIC DNA]</scope>
    <source>
        <strain evidence="2">JPN1</strain>
    </source>
</reference>
<gene>
    <name evidence="1" type="ORF">BROSI_A2866</name>
</gene>
<dbReference type="Proteomes" id="UP000032309">
    <property type="component" value="Unassembled WGS sequence"/>
</dbReference>
<sequence length="85" mass="9664">MEIINRLLEVELQRGTEHGDAHLAKNIKGIVRFLPFLEELGLAALVVQRFKGIFSRFDLALALCEGERSLRVECPNKLGPYLEEE</sequence>
<evidence type="ECO:0000313" key="2">
    <source>
        <dbReference type="Proteomes" id="UP000032309"/>
    </source>
</evidence>
<keyword evidence="2" id="KW-1185">Reference proteome</keyword>
<protein>
    <submittedName>
        <fullName evidence="1">Uncharacterized protein</fullName>
    </submittedName>
</protein>
<evidence type="ECO:0000313" key="1">
    <source>
        <dbReference type="EMBL" id="GAN34330.1"/>
    </source>
</evidence>
<organism evidence="1 2">
    <name type="scientific">Candidatus Brocadia sinica JPN1</name>
    <dbReference type="NCBI Taxonomy" id="1197129"/>
    <lineage>
        <taxon>Bacteria</taxon>
        <taxon>Pseudomonadati</taxon>
        <taxon>Planctomycetota</taxon>
        <taxon>Candidatus Brocadiia</taxon>
        <taxon>Candidatus Brocadiales</taxon>
        <taxon>Candidatus Brocadiaceae</taxon>
        <taxon>Candidatus Brocadia</taxon>
    </lineage>
</organism>
<comment type="caution">
    <text evidence="1">The sequence shown here is derived from an EMBL/GenBank/DDBJ whole genome shotgun (WGS) entry which is preliminary data.</text>
</comment>
<name>A0ABQ0JZY8_9BACT</name>
<proteinExistence type="predicted"/>
<dbReference type="EMBL" id="BAFN01000001">
    <property type="protein sequence ID" value="GAN34330.1"/>
    <property type="molecule type" value="Genomic_DNA"/>
</dbReference>
<accession>A0ABQ0JZY8</accession>